<evidence type="ECO:0000313" key="8">
    <source>
        <dbReference type="Proteomes" id="UP000271603"/>
    </source>
</evidence>
<feature type="transmembrane region" description="Helical" evidence="5">
    <location>
        <begin position="45"/>
        <end position="63"/>
    </location>
</feature>
<evidence type="ECO:0000256" key="2">
    <source>
        <dbReference type="ARBA" id="ARBA00022692"/>
    </source>
</evidence>
<dbReference type="AlphaFoldDB" id="A0A447QVS4"/>
<feature type="transmembrane region" description="Helical" evidence="5">
    <location>
        <begin position="226"/>
        <end position="247"/>
    </location>
</feature>
<comment type="subcellular location">
    <subcellularLocation>
        <location evidence="1">Membrane</location>
        <topology evidence="1">Multi-pass membrane protein</topology>
    </subcellularLocation>
</comment>
<reference evidence="7 8" key="1">
    <citation type="submission" date="2018-12" db="EMBL/GenBank/DDBJ databases">
        <authorList>
            <consortium name="Pathogen Informatics"/>
        </authorList>
    </citation>
    <scope>NUCLEOTIDE SEQUENCE [LARGE SCALE GENOMIC DNA]</scope>
    <source>
        <strain evidence="7 8">NCTC9419</strain>
    </source>
</reference>
<keyword evidence="3 5" id="KW-1133">Transmembrane helix</keyword>
<feature type="transmembrane region" description="Helical" evidence="5">
    <location>
        <begin position="278"/>
        <end position="296"/>
    </location>
</feature>
<feature type="transmembrane region" description="Helical" evidence="5">
    <location>
        <begin position="12"/>
        <end position="33"/>
    </location>
</feature>
<proteinExistence type="predicted"/>
<feature type="transmembrane region" description="Helical" evidence="5">
    <location>
        <begin position="185"/>
        <end position="206"/>
    </location>
</feature>
<dbReference type="STRING" id="61652.AXX16_2635"/>
<feature type="transmembrane region" description="Helical" evidence="5">
    <location>
        <begin position="316"/>
        <end position="334"/>
    </location>
</feature>
<protein>
    <submittedName>
        <fullName evidence="7">O-Antigen ligase</fullName>
    </submittedName>
</protein>
<feature type="transmembrane region" description="Helical" evidence="5">
    <location>
        <begin position="346"/>
        <end position="363"/>
    </location>
</feature>
<evidence type="ECO:0000256" key="4">
    <source>
        <dbReference type="ARBA" id="ARBA00023136"/>
    </source>
</evidence>
<dbReference type="GO" id="GO:0016874">
    <property type="term" value="F:ligase activity"/>
    <property type="evidence" value="ECO:0007669"/>
    <property type="project" value="UniProtKB-KW"/>
</dbReference>
<evidence type="ECO:0000256" key="1">
    <source>
        <dbReference type="ARBA" id="ARBA00004141"/>
    </source>
</evidence>
<gene>
    <name evidence="7" type="ORF">NCTC9419_05662</name>
</gene>
<dbReference type="EMBL" id="LR134155">
    <property type="protein sequence ID" value="VEA74021.1"/>
    <property type="molecule type" value="Genomic_DNA"/>
</dbReference>
<name>A0A447QVS4_SERRU</name>
<evidence type="ECO:0000256" key="5">
    <source>
        <dbReference type="SAM" id="Phobius"/>
    </source>
</evidence>
<dbReference type="InterPro" id="IPR007016">
    <property type="entry name" value="O-antigen_ligase-rel_domated"/>
</dbReference>
<dbReference type="RefSeq" id="WP_061323549.1">
    <property type="nucleotide sequence ID" value="NZ_CP014474.1"/>
</dbReference>
<dbReference type="GO" id="GO:0016020">
    <property type="term" value="C:membrane"/>
    <property type="evidence" value="ECO:0007669"/>
    <property type="project" value="UniProtKB-SubCell"/>
</dbReference>
<accession>A0A447QVS4</accession>
<dbReference type="Proteomes" id="UP000271603">
    <property type="component" value="Chromosome"/>
</dbReference>
<keyword evidence="2 5" id="KW-0812">Transmembrane</keyword>
<feature type="domain" description="O-antigen ligase-related" evidence="6">
    <location>
        <begin position="189"/>
        <end position="329"/>
    </location>
</feature>
<feature type="transmembrane region" description="Helical" evidence="5">
    <location>
        <begin position="108"/>
        <end position="133"/>
    </location>
</feature>
<dbReference type="KEGG" id="srz:AXX16_2635"/>
<evidence type="ECO:0000256" key="3">
    <source>
        <dbReference type="ARBA" id="ARBA00022989"/>
    </source>
</evidence>
<feature type="transmembrane region" description="Helical" evidence="5">
    <location>
        <begin position="69"/>
        <end position="88"/>
    </location>
</feature>
<dbReference type="Pfam" id="PF04932">
    <property type="entry name" value="Wzy_C"/>
    <property type="match status" value="1"/>
</dbReference>
<keyword evidence="7" id="KW-0436">Ligase</keyword>
<evidence type="ECO:0000313" key="7">
    <source>
        <dbReference type="EMBL" id="VEA74021.1"/>
    </source>
</evidence>
<evidence type="ECO:0000259" key="6">
    <source>
        <dbReference type="Pfam" id="PF04932"/>
    </source>
</evidence>
<keyword evidence="4 5" id="KW-0472">Membrane</keyword>
<sequence>MKISKSIYIKMSIYLMALRSPLIIVSMALYMLTRKEMLQRSILKLLPFILFLLAADIYSIIMGNEFGNIIGQTRDIFLAIVVAVFLIASSEISEDNRTLIYRTLKYCFVYVAIAKIFIIVLSVVVGISVSDIIAWLRDTWNIQMMALGVEDTVLARLQIPLDSAVPFFLYFVTRELIHNENNKSRTLITFTLLLISMILTLSRAFWAETLFMIFAAIFIEAKASKIFKIGLISAFVLAFLIIFTPVGDMLFKVIETRFGDNTNNSVSDSYREWQNRSLYNSFMEMPIFGHGLGYYIPNALRSQTTKYLYESQSLAMLMVLGIVGCAILLLLITFTCLKTIAKESNGVFAFIMPGIFLAMWLFSGSVNPLLFGASGGSILFMTAKFHTLYKRGDS</sequence>
<organism evidence="7 8">
    <name type="scientific">Serratia rubidaea</name>
    <name type="common">Serratia marinorubra</name>
    <dbReference type="NCBI Taxonomy" id="61652"/>
    <lineage>
        <taxon>Bacteria</taxon>
        <taxon>Pseudomonadati</taxon>
        <taxon>Pseudomonadota</taxon>
        <taxon>Gammaproteobacteria</taxon>
        <taxon>Enterobacterales</taxon>
        <taxon>Yersiniaceae</taxon>
        <taxon>Serratia</taxon>
    </lineage>
</organism>